<keyword evidence="5" id="KW-1185">Reference proteome</keyword>
<feature type="transmembrane region" description="Helical" evidence="2">
    <location>
        <begin position="31"/>
        <end position="53"/>
    </location>
</feature>
<gene>
    <name evidence="4" type="ORF">GCM10010196_32870</name>
</gene>
<dbReference type="SUPFAM" id="SSF47781">
    <property type="entry name" value="RuvA domain 2-like"/>
    <property type="match status" value="1"/>
</dbReference>
<dbReference type="EMBL" id="BMRJ01000005">
    <property type="protein sequence ID" value="GGR36235.1"/>
    <property type="molecule type" value="Genomic_DNA"/>
</dbReference>
<keyword evidence="2" id="KW-0812">Transmembrane</keyword>
<feature type="domain" description="Helix-hairpin-helix DNA-binding motif class 1" evidence="3">
    <location>
        <begin position="185"/>
        <end position="204"/>
    </location>
</feature>
<protein>
    <recommendedName>
        <fullName evidence="3">Helix-hairpin-helix DNA-binding motif class 1 domain-containing protein</fullName>
    </recommendedName>
</protein>
<dbReference type="GO" id="GO:0015628">
    <property type="term" value="P:protein secretion by the type II secretion system"/>
    <property type="evidence" value="ECO:0007669"/>
    <property type="project" value="TreeGrafter"/>
</dbReference>
<dbReference type="Pfam" id="PF12836">
    <property type="entry name" value="HHH_3"/>
    <property type="match status" value="1"/>
</dbReference>
<proteinExistence type="predicted"/>
<name>A0A918KVU8_AGRME</name>
<evidence type="ECO:0000313" key="4">
    <source>
        <dbReference type="EMBL" id="GGR36235.1"/>
    </source>
</evidence>
<dbReference type="InterPro" id="IPR019554">
    <property type="entry name" value="Soluble_ligand-bd"/>
</dbReference>
<evidence type="ECO:0000259" key="3">
    <source>
        <dbReference type="SMART" id="SM00278"/>
    </source>
</evidence>
<feature type="domain" description="Helix-hairpin-helix DNA-binding motif class 1" evidence="3">
    <location>
        <begin position="215"/>
        <end position="234"/>
    </location>
</feature>
<evidence type="ECO:0000256" key="1">
    <source>
        <dbReference type="SAM" id="MobiDB-lite"/>
    </source>
</evidence>
<dbReference type="Gene3D" id="3.10.560.10">
    <property type="entry name" value="Outer membrane lipoprotein wza domain like"/>
    <property type="match status" value="1"/>
</dbReference>
<organism evidence="4 5">
    <name type="scientific">Agromyces mediolanus</name>
    <name type="common">Corynebacterium mediolanum</name>
    <dbReference type="NCBI Taxonomy" id="41986"/>
    <lineage>
        <taxon>Bacteria</taxon>
        <taxon>Bacillati</taxon>
        <taxon>Actinomycetota</taxon>
        <taxon>Actinomycetes</taxon>
        <taxon>Micrococcales</taxon>
        <taxon>Microbacteriaceae</taxon>
        <taxon>Agromyces</taxon>
    </lineage>
</organism>
<sequence length="237" mass="22760">MPGLPNGDERDDEALARLAPSARRAGARTRIAVGAAIVVFLVALAAAALLSFAGSGGGDAGSLEFGGEAAEADAAPDGALTGAPASPVLLVHVLGAVAEPGLVELEPGARVVDAIAAAGGLTAEADASGVNLARPVTDGEQLLVPRPGEAPPPQAGAAGGASGAGGAPGTAGGAGVVRLNTAGLAELDTLPRIGPALAQRILDWRAANGGFTSVEQLLEVAGIGDAVFAGLVDRVAL</sequence>
<dbReference type="Proteomes" id="UP000610303">
    <property type="component" value="Unassembled WGS sequence"/>
</dbReference>
<keyword evidence="2" id="KW-1133">Transmembrane helix</keyword>
<reference evidence="4" key="2">
    <citation type="submission" date="2020-09" db="EMBL/GenBank/DDBJ databases">
        <authorList>
            <person name="Sun Q."/>
            <person name="Ohkuma M."/>
        </authorList>
    </citation>
    <scope>NUCLEOTIDE SEQUENCE</scope>
    <source>
        <strain evidence="4">JCM 3346</strain>
    </source>
</reference>
<accession>A0A918KVU8</accession>
<reference evidence="4" key="1">
    <citation type="journal article" date="2014" name="Int. J. Syst. Evol. Microbiol.">
        <title>Complete genome sequence of Corynebacterium casei LMG S-19264T (=DSM 44701T), isolated from a smear-ripened cheese.</title>
        <authorList>
            <consortium name="US DOE Joint Genome Institute (JGI-PGF)"/>
            <person name="Walter F."/>
            <person name="Albersmeier A."/>
            <person name="Kalinowski J."/>
            <person name="Ruckert C."/>
        </authorList>
    </citation>
    <scope>NUCLEOTIDE SEQUENCE</scope>
    <source>
        <strain evidence="4">JCM 3346</strain>
    </source>
</reference>
<dbReference type="InterPro" id="IPR003583">
    <property type="entry name" value="Hlx-hairpin-Hlx_DNA-bd_motif"/>
</dbReference>
<evidence type="ECO:0000256" key="2">
    <source>
        <dbReference type="SAM" id="Phobius"/>
    </source>
</evidence>
<dbReference type="SMART" id="SM00278">
    <property type="entry name" value="HhH1"/>
    <property type="match status" value="2"/>
</dbReference>
<dbReference type="GO" id="GO:0015627">
    <property type="term" value="C:type II protein secretion system complex"/>
    <property type="evidence" value="ECO:0007669"/>
    <property type="project" value="TreeGrafter"/>
</dbReference>
<dbReference type="GO" id="GO:0006281">
    <property type="term" value="P:DNA repair"/>
    <property type="evidence" value="ECO:0007669"/>
    <property type="project" value="InterPro"/>
</dbReference>
<dbReference type="RefSeq" id="WP_189086490.1">
    <property type="nucleotide sequence ID" value="NZ_BMRJ01000005.1"/>
</dbReference>
<evidence type="ECO:0000313" key="5">
    <source>
        <dbReference type="Proteomes" id="UP000610303"/>
    </source>
</evidence>
<feature type="region of interest" description="Disordered" evidence="1">
    <location>
        <begin position="145"/>
        <end position="166"/>
    </location>
</feature>
<dbReference type="PANTHER" id="PTHR21180:SF32">
    <property type="entry name" value="ENDONUCLEASE_EXONUCLEASE_PHOSPHATASE FAMILY DOMAIN-CONTAINING PROTEIN 1"/>
    <property type="match status" value="1"/>
</dbReference>
<dbReference type="Pfam" id="PF10531">
    <property type="entry name" value="SLBB"/>
    <property type="match status" value="1"/>
</dbReference>
<comment type="caution">
    <text evidence="4">The sequence shown here is derived from an EMBL/GenBank/DDBJ whole genome shotgun (WGS) entry which is preliminary data.</text>
</comment>
<dbReference type="Gene3D" id="1.10.150.280">
    <property type="entry name" value="AF1531-like domain"/>
    <property type="match status" value="1"/>
</dbReference>
<dbReference type="AlphaFoldDB" id="A0A918KVU8"/>
<dbReference type="InterPro" id="IPR051675">
    <property type="entry name" value="Endo/Exo/Phosphatase_dom_1"/>
</dbReference>
<dbReference type="GO" id="GO:0003677">
    <property type="term" value="F:DNA binding"/>
    <property type="evidence" value="ECO:0007669"/>
    <property type="project" value="InterPro"/>
</dbReference>
<dbReference type="InterPro" id="IPR010994">
    <property type="entry name" value="RuvA_2-like"/>
</dbReference>
<feature type="compositionally biased region" description="Gly residues" evidence="1">
    <location>
        <begin position="157"/>
        <end position="166"/>
    </location>
</feature>
<keyword evidence="2" id="KW-0472">Membrane</keyword>
<dbReference type="PANTHER" id="PTHR21180">
    <property type="entry name" value="ENDONUCLEASE/EXONUCLEASE/PHOSPHATASE FAMILY DOMAIN-CONTAINING PROTEIN 1"/>
    <property type="match status" value="1"/>
</dbReference>